<dbReference type="AlphaFoldDB" id="A0A9W4US60"/>
<feature type="compositionally biased region" description="Basic and acidic residues" evidence="1">
    <location>
        <begin position="23"/>
        <end position="40"/>
    </location>
</feature>
<organism evidence="2 3">
    <name type="scientific">Periconia digitata</name>
    <dbReference type="NCBI Taxonomy" id="1303443"/>
    <lineage>
        <taxon>Eukaryota</taxon>
        <taxon>Fungi</taxon>
        <taxon>Dikarya</taxon>
        <taxon>Ascomycota</taxon>
        <taxon>Pezizomycotina</taxon>
        <taxon>Dothideomycetes</taxon>
        <taxon>Pleosporomycetidae</taxon>
        <taxon>Pleosporales</taxon>
        <taxon>Massarineae</taxon>
        <taxon>Periconiaceae</taxon>
        <taxon>Periconia</taxon>
    </lineage>
</organism>
<name>A0A9W4US60_9PLEO</name>
<dbReference type="EMBL" id="CAOQHR010000009">
    <property type="protein sequence ID" value="CAI6339782.1"/>
    <property type="molecule type" value="Genomic_DNA"/>
</dbReference>
<gene>
    <name evidence="2" type="ORF">PDIGIT_LOCUS12946</name>
</gene>
<feature type="compositionally biased region" description="Polar residues" evidence="1">
    <location>
        <begin position="452"/>
        <end position="469"/>
    </location>
</feature>
<feature type="region of interest" description="Disordered" evidence="1">
    <location>
        <begin position="1"/>
        <end position="52"/>
    </location>
</feature>
<reference evidence="2" key="1">
    <citation type="submission" date="2023-01" db="EMBL/GenBank/DDBJ databases">
        <authorList>
            <person name="Van Ghelder C."/>
            <person name="Rancurel C."/>
        </authorList>
    </citation>
    <scope>NUCLEOTIDE SEQUENCE</scope>
    <source>
        <strain evidence="2">CNCM I-4278</strain>
    </source>
</reference>
<dbReference type="Proteomes" id="UP001152607">
    <property type="component" value="Unassembled WGS sequence"/>
</dbReference>
<keyword evidence="3" id="KW-1185">Reference proteome</keyword>
<feature type="region of interest" description="Disordered" evidence="1">
    <location>
        <begin position="65"/>
        <end position="93"/>
    </location>
</feature>
<evidence type="ECO:0000256" key="1">
    <source>
        <dbReference type="SAM" id="MobiDB-lite"/>
    </source>
</evidence>
<feature type="region of interest" description="Disordered" evidence="1">
    <location>
        <begin position="448"/>
        <end position="469"/>
    </location>
</feature>
<proteinExistence type="predicted"/>
<protein>
    <submittedName>
        <fullName evidence="2">Uncharacterized protein</fullName>
    </submittedName>
</protein>
<sequence length="529" mass="61367">MTPEEEFFYNVQSIDEPVSRSVDIPHIDQQEGSPNRHADFEDNVPPPEAPIPVPEERVAFIVGRRETDQSDQELSKGTQTDFDANRRHPTRDLPFTVPGEYDLIARKLSYDRFKSMPSKWKSPVTNTYFRERNELFESRWLHLTDEEKAIPANSLTAIQELSNQLRRAEHAIAARDWHEERNAEYIKMLEDRDRQREIKEKKLVQDNINYRREIARMTTLMDNQETLNKRINDLSQVNTALMQSCTMRSDIETLVQKLENGTDLNNVKVMVDEAISLLAQSNALDETIKIGHDFESAVTRLVNFTEDMERIDPKVYLKEKAAKDKDQMNQIMENDLRGFVDSRYGLESYIDRYYDRGVSGFGYNRRHALEQTLYQGWEVCDRLWKECHQEITGKMYVGRLRDFHRGVNLGTRMALNQTILEEDNAYAKKMADAFGVVCRVNLNKNEPFPDQKTPNSISRTTHRTQSAESYDPTVQNSYYGWVWDSICKPSDAMEYPSFPVDDVVPPAGRIADIVNAGKAGRYKEYHGPP</sequence>
<dbReference type="OrthoDB" id="10605259at2759"/>
<evidence type="ECO:0000313" key="2">
    <source>
        <dbReference type="EMBL" id="CAI6339782.1"/>
    </source>
</evidence>
<evidence type="ECO:0000313" key="3">
    <source>
        <dbReference type="Proteomes" id="UP001152607"/>
    </source>
</evidence>
<comment type="caution">
    <text evidence="2">The sequence shown here is derived from an EMBL/GenBank/DDBJ whole genome shotgun (WGS) entry which is preliminary data.</text>
</comment>
<accession>A0A9W4US60</accession>